<organism evidence="1 2">
    <name type="scientific">Parasponia andersonii</name>
    <name type="common">Sponia andersonii</name>
    <dbReference type="NCBI Taxonomy" id="3476"/>
    <lineage>
        <taxon>Eukaryota</taxon>
        <taxon>Viridiplantae</taxon>
        <taxon>Streptophyta</taxon>
        <taxon>Embryophyta</taxon>
        <taxon>Tracheophyta</taxon>
        <taxon>Spermatophyta</taxon>
        <taxon>Magnoliopsida</taxon>
        <taxon>eudicotyledons</taxon>
        <taxon>Gunneridae</taxon>
        <taxon>Pentapetalae</taxon>
        <taxon>rosids</taxon>
        <taxon>fabids</taxon>
        <taxon>Rosales</taxon>
        <taxon>Cannabaceae</taxon>
        <taxon>Parasponia</taxon>
    </lineage>
</organism>
<gene>
    <name evidence="1" type="ORF">PanWU01x14_097360</name>
</gene>
<dbReference type="EMBL" id="JXTB01000065">
    <property type="protein sequence ID" value="PON68176.1"/>
    <property type="molecule type" value="Genomic_DNA"/>
</dbReference>
<evidence type="ECO:0000313" key="1">
    <source>
        <dbReference type="EMBL" id="PON68176.1"/>
    </source>
</evidence>
<name>A0A2P5D4H0_PARAD</name>
<sequence length="179" mass="19983">MDWATRGGSVAALPGLGNIRAWVERNYATRLPRRLQVTNTIMGTCLHVCGLVTSRIVLRAPVGYSKGRDRDLTDETQFRLGLSTLAQNVGGTKKCPMYSDGAKAYPDLGKSRCNTAHILCMKDLMSKFKTQNQLVMDREAPLMKPNNSCLFSIPDLDSYFDALRGFVSRHISMHKCLRL</sequence>
<keyword evidence="2" id="KW-1185">Reference proteome</keyword>
<protein>
    <submittedName>
        <fullName evidence="1">Uncharacterized protein</fullName>
    </submittedName>
</protein>
<accession>A0A2P5D4H0</accession>
<dbReference type="Proteomes" id="UP000237105">
    <property type="component" value="Unassembled WGS sequence"/>
</dbReference>
<comment type="caution">
    <text evidence="1">The sequence shown here is derived from an EMBL/GenBank/DDBJ whole genome shotgun (WGS) entry which is preliminary data.</text>
</comment>
<dbReference type="AlphaFoldDB" id="A0A2P5D4H0"/>
<proteinExistence type="predicted"/>
<evidence type="ECO:0000313" key="2">
    <source>
        <dbReference type="Proteomes" id="UP000237105"/>
    </source>
</evidence>
<reference evidence="2" key="1">
    <citation type="submission" date="2016-06" db="EMBL/GenBank/DDBJ databases">
        <title>Parallel loss of symbiosis genes in relatives of nitrogen-fixing non-legume Parasponia.</title>
        <authorList>
            <person name="Van Velzen R."/>
            <person name="Holmer R."/>
            <person name="Bu F."/>
            <person name="Rutten L."/>
            <person name="Van Zeijl A."/>
            <person name="Liu W."/>
            <person name="Santuari L."/>
            <person name="Cao Q."/>
            <person name="Sharma T."/>
            <person name="Shen D."/>
            <person name="Roswanjaya Y."/>
            <person name="Wardhani T."/>
            <person name="Kalhor M.S."/>
            <person name="Jansen J."/>
            <person name="Van den Hoogen J."/>
            <person name="Gungor B."/>
            <person name="Hartog M."/>
            <person name="Hontelez J."/>
            <person name="Verver J."/>
            <person name="Yang W.-C."/>
            <person name="Schijlen E."/>
            <person name="Repin R."/>
            <person name="Schilthuizen M."/>
            <person name="Schranz E."/>
            <person name="Heidstra R."/>
            <person name="Miyata K."/>
            <person name="Fedorova E."/>
            <person name="Kohlen W."/>
            <person name="Bisseling T."/>
            <person name="Smit S."/>
            <person name="Geurts R."/>
        </authorList>
    </citation>
    <scope>NUCLEOTIDE SEQUENCE [LARGE SCALE GENOMIC DNA]</scope>
    <source>
        <strain evidence="2">cv. WU1-14</strain>
    </source>
</reference>